<evidence type="ECO:0000313" key="2">
    <source>
        <dbReference type="EMBL" id="CAB9505305.1"/>
    </source>
</evidence>
<name>A0A9N8DNG7_9STRA</name>
<evidence type="ECO:0000256" key="1">
    <source>
        <dbReference type="SAM" id="Coils"/>
    </source>
</evidence>
<organism evidence="2 3">
    <name type="scientific">Seminavis robusta</name>
    <dbReference type="NCBI Taxonomy" id="568900"/>
    <lineage>
        <taxon>Eukaryota</taxon>
        <taxon>Sar</taxon>
        <taxon>Stramenopiles</taxon>
        <taxon>Ochrophyta</taxon>
        <taxon>Bacillariophyta</taxon>
        <taxon>Bacillariophyceae</taxon>
        <taxon>Bacillariophycidae</taxon>
        <taxon>Naviculales</taxon>
        <taxon>Naviculaceae</taxon>
        <taxon>Seminavis</taxon>
    </lineage>
</organism>
<feature type="coiled-coil region" evidence="1">
    <location>
        <begin position="30"/>
        <end position="57"/>
    </location>
</feature>
<dbReference type="InterPro" id="IPR004127">
    <property type="entry name" value="Prefoldin_subunit_alpha"/>
</dbReference>
<keyword evidence="3" id="KW-1185">Reference proteome</keyword>
<dbReference type="OrthoDB" id="47844at2759"/>
<protein>
    <submittedName>
        <fullName evidence="2">Prefoldin subunit</fullName>
    </submittedName>
</protein>
<accession>A0A9N8DNG7</accession>
<gene>
    <name evidence="2" type="ORF">SEMRO_227_G092210.1</name>
</gene>
<evidence type="ECO:0000313" key="3">
    <source>
        <dbReference type="Proteomes" id="UP001153069"/>
    </source>
</evidence>
<keyword evidence="1" id="KW-0175">Coiled coil</keyword>
<reference evidence="2" key="1">
    <citation type="submission" date="2020-06" db="EMBL/GenBank/DDBJ databases">
        <authorList>
            <consortium name="Plant Systems Biology data submission"/>
        </authorList>
    </citation>
    <scope>NUCLEOTIDE SEQUENCE</scope>
    <source>
        <strain evidence="2">D6</strain>
    </source>
</reference>
<sequence>MSSISQDAQEAQAKVDEYTQFLDRVLRPELQEAKRQVEEIEHEIKEYQALKQALGEVPSLPPPNAVDLGFQTIYCPAQYAKDPKDQVFVDLGLGFHVEMNAKEAREFIDKRVIFLQENRLNQRQKRLTTVQDHIQSSLNVLEQLEMVQKQLQK</sequence>
<dbReference type="EMBL" id="CAICTM010000226">
    <property type="protein sequence ID" value="CAB9505305.1"/>
    <property type="molecule type" value="Genomic_DNA"/>
</dbReference>
<dbReference type="SUPFAM" id="SSF46579">
    <property type="entry name" value="Prefoldin"/>
    <property type="match status" value="1"/>
</dbReference>
<comment type="caution">
    <text evidence="2">The sequence shown here is derived from an EMBL/GenBank/DDBJ whole genome shotgun (WGS) entry which is preliminary data.</text>
</comment>
<proteinExistence type="predicted"/>
<dbReference type="AlphaFoldDB" id="A0A9N8DNG7"/>
<dbReference type="Proteomes" id="UP001153069">
    <property type="component" value="Unassembled WGS sequence"/>
</dbReference>
<dbReference type="Gene3D" id="1.10.287.370">
    <property type="match status" value="1"/>
</dbReference>
<dbReference type="Pfam" id="PF02996">
    <property type="entry name" value="Prefoldin"/>
    <property type="match status" value="1"/>
</dbReference>
<dbReference type="InterPro" id="IPR009053">
    <property type="entry name" value="Prefoldin"/>
</dbReference>